<comment type="caution">
    <text evidence="2">The sequence shown here is derived from an EMBL/GenBank/DDBJ whole genome shotgun (WGS) entry which is preliminary data.</text>
</comment>
<feature type="compositionally biased region" description="Pro residues" evidence="1">
    <location>
        <begin position="101"/>
        <end position="119"/>
    </location>
</feature>
<reference evidence="2 3" key="1">
    <citation type="submission" date="2020-02" db="EMBL/GenBank/DDBJ databases">
        <title>Whole genome shotgun sequence of Streptomyces diastaticus subsp. diastaticus NBRC 13412.</title>
        <authorList>
            <person name="Ichikawa N."/>
            <person name="Komaki H."/>
            <person name="Tamura T."/>
        </authorList>
    </citation>
    <scope>NUCLEOTIDE SEQUENCE [LARGE SCALE GENOMIC DNA]</scope>
    <source>
        <strain evidence="2 3">NBRC 13412</strain>
    </source>
</reference>
<evidence type="ECO:0000256" key="1">
    <source>
        <dbReference type="SAM" id="MobiDB-lite"/>
    </source>
</evidence>
<dbReference type="EMBL" id="BLLN01000005">
    <property type="protein sequence ID" value="GFH73666.1"/>
    <property type="molecule type" value="Genomic_DNA"/>
</dbReference>
<feature type="region of interest" description="Disordered" evidence="1">
    <location>
        <begin position="1"/>
        <end position="207"/>
    </location>
</feature>
<proteinExistence type="predicted"/>
<organism evidence="2 3">
    <name type="scientific">Streptomyces diastaticus subsp. diastaticus</name>
    <dbReference type="NCBI Taxonomy" id="68040"/>
    <lineage>
        <taxon>Bacteria</taxon>
        <taxon>Bacillati</taxon>
        <taxon>Actinomycetota</taxon>
        <taxon>Actinomycetes</taxon>
        <taxon>Kitasatosporales</taxon>
        <taxon>Streptomycetaceae</taxon>
        <taxon>Streptomyces</taxon>
        <taxon>Streptomyces diastaticus group</taxon>
    </lineage>
</organism>
<dbReference type="Proteomes" id="UP000472710">
    <property type="component" value="Unassembled WGS sequence"/>
</dbReference>
<accession>A0ABQ1CTK2</accession>
<feature type="compositionally biased region" description="Pro residues" evidence="1">
    <location>
        <begin position="133"/>
        <end position="149"/>
    </location>
</feature>
<evidence type="ECO:0000313" key="2">
    <source>
        <dbReference type="EMBL" id="GFH73666.1"/>
    </source>
</evidence>
<protein>
    <submittedName>
        <fullName evidence="2">Uncharacterized protein</fullName>
    </submittedName>
</protein>
<evidence type="ECO:0000313" key="3">
    <source>
        <dbReference type="Proteomes" id="UP000472710"/>
    </source>
</evidence>
<gene>
    <name evidence="2" type="ORF">Sdia_44340</name>
</gene>
<feature type="compositionally biased region" description="Low complexity" evidence="1">
    <location>
        <begin position="58"/>
        <end position="73"/>
    </location>
</feature>
<sequence length="207" mass="21254">MTAPAGEMPDAYPAGLGGADQGKPLGRTGVRPARVQAAATRADACPREGPVPEPAGCVRTDAGRAVGRAATAARADRRHRDLPGGASGVRRRPRGPRGRVPEPPQARPPPDVRGSPPLPAGERGPASSLAPSPDGPPVPQHPNGAPPRPSGGEKGEPRFVPPRPWKARSGAGPPGDVWCHSRVRGNAAAVPSGRRGTQRIEGSPWQN</sequence>
<name>A0ABQ1CTK2_STRDI</name>
<keyword evidence="3" id="KW-1185">Reference proteome</keyword>
<feature type="compositionally biased region" description="Low complexity" evidence="1">
    <location>
        <begin position="31"/>
        <end position="43"/>
    </location>
</feature>